<accession>A0A1G7RH35</accession>
<proteinExistence type="predicted"/>
<reference evidence="2" key="1">
    <citation type="submission" date="2016-10" db="EMBL/GenBank/DDBJ databases">
        <authorList>
            <person name="Varghese N."/>
            <person name="Submissions S."/>
        </authorList>
    </citation>
    <scope>NUCLEOTIDE SEQUENCE [LARGE SCALE GENOMIC DNA]</scope>
    <source>
        <strain evidence="2">DSM 19684</strain>
    </source>
</reference>
<sequence>MNYDLILTIIKTMRKTIDLVYNNFPVRNNPATEK</sequence>
<gene>
    <name evidence="1" type="ORF">SAMN05421825_2668</name>
</gene>
<evidence type="ECO:0000313" key="2">
    <source>
        <dbReference type="Proteomes" id="UP000199203"/>
    </source>
</evidence>
<name>A0A1G7RH35_9FLAO</name>
<dbReference type="AlphaFoldDB" id="A0A1G7RH35"/>
<dbReference type="EMBL" id="FNBH01000003">
    <property type="protein sequence ID" value="SDG10061.1"/>
    <property type="molecule type" value="Genomic_DNA"/>
</dbReference>
<protein>
    <submittedName>
        <fullName evidence="1">Uncharacterized protein</fullName>
    </submittedName>
</protein>
<keyword evidence="2" id="KW-1185">Reference proteome</keyword>
<dbReference type="Proteomes" id="UP000199203">
    <property type="component" value="Unassembled WGS sequence"/>
</dbReference>
<evidence type="ECO:0000313" key="1">
    <source>
        <dbReference type="EMBL" id="SDG10061.1"/>
    </source>
</evidence>
<organism evidence="1 2">
    <name type="scientific">Epilithonimonas hungarica</name>
    <dbReference type="NCBI Taxonomy" id="454006"/>
    <lineage>
        <taxon>Bacteria</taxon>
        <taxon>Pseudomonadati</taxon>
        <taxon>Bacteroidota</taxon>
        <taxon>Flavobacteriia</taxon>
        <taxon>Flavobacteriales</taxon>
        <taxon>Weeksellaceae</taxon>
        <taxon>Chryseobacterium group</taxon>
        <taxon>Epilithonimonas</taxon>
    </lineage>
</organism>